<name>A0A8A4TM24_SULCO</name>
<dbReference type="PANTHER" id="PTHR43713">
    <property type="entry name" value="GLUTAMATE-1-SEMIALDEHYDE 2,1-AMINOMUTASE"/>
    <property type="match status" value="1"/>
</dbReference>
<dbReference type="SUPFAM" id="SSF53335">
    <property type="entry name" value="S-adenosyl-L-methionine-dependent methyltransferases"/>
    <property type="match status" value="1"/>
</dbReference>
<dbReference type="InterPro" id="IPR013217">
    <property type="entry name" value="Methyltransf_12"/>
</dbReference>
<evidence type="ECO:0000256" key="2">
    <source>
        <dbReference type="ARBA" id="ARBA00022898"/>
    </source>
</evidence>
<accession>A0A8A4TM24</accession>
<dbReference type="GO" id="GO:0008483">
    <property type="term" value="F:transaminase activity"/>
    <property type="evidence" value="ECO:0007669"/>
    <property type="project" value="UniProtKB-KW"/>
</dbReference>
<keyword evidence="2" id="KW-0663">Pyridoxal phosphate</keyword>
<dbReference type="InterPro" id="IPR029063">
    <property type="entry name" value="SAM-dependent_MTases_sf"/>
</dbReference>
<dbReference type="Gene3D" id="3.40.50.150">
    <property type="entry name" value="Vaccinia Virus protein VP39"/>
    <property type="match status" value="1"/>
</dbReference>
<dbReference type="SUPFAM" id="SSF53383">
    <property type="entry name" value="PLP-dependent transferases"/>
    <property type="match status" value="1"/>
</dbReference>
<dbReference type="CDD" id="cd02440">
    <property type="entry name" value="AdoMet_MTases"/>
    <property type="match status" value="1"/>
</dbReference>
<protein>
    <submittedName>
        <fullName evidence="4">Aminotransferase class III-fold pyridoxal phosphate-dependent enzyme</fullName>
    </submittedName>
</protein>
<dbReference type="InterPro" id="IPR015422">
    <property type="entry name" value="PyrdxlP-dep_Trfase_small"/>
</dbReference>
<dbReference type="RefSeq" id="WP_237380302.1">
    <property type="nucleotide sequence ID" value="NZ_CP071793.1"/>
</dbReference>
<feature type="domain" description="Methyltransferase type 12" evidence="3">
    <location>
        <begin position="217"/>
        <end position="319"/>
    </location>
</feature>
<dbReference type="Pfam" id="PF08242">
    <property type="entry name" value="Methyltransf_12"/>
    <property type="match status" value="1"/>
</dbReference>
<evidence type="ECO:0000313" key="4">
    <source>
        <dbReference type="EMBL" id="QTD50517.1"/>
    </source>
</evidence>
<dbReference type="GO" id="GO:0030170">
    <property type="term" value="F:pyridoxal phosphate binding"/>
    <property type="evidence" value="ECO:0007669"/>
    <property type="project" value="InterPro"/>
</dbReference>
<dbReference type="Gene3D" id="3.40.640.10">
    <property type="entry name" value="Type I PLP-dependent aspartate aminotransferase-like (Major domain)"/>
    <property type="match status" value="1"/>
</dbReference>
<evidence type="ECO:0000313" key="5">
    <source>
        <dbReference type="Proteomes" id="UP000663929"/>
    </source>
</evidence>
<dbReference type="Proteomes" id="UP000663929">
    <property type="component" value="Chromosome"/>
</dbReference>
<keyword evidence="4" id="KW-0032">Aminotransferase</keyword>
<evidence type="ECO:0000256" key="1">
    <source>
        <dbReference type="ARBA" id="ARBA00001933"/>
    </source>
</evidence>
<dbReference type="KEGG" id="scor:J3U87_33450"/>
<gene>
    <name evidence="4" type="ORF">J3U87_33450</name>
</gene>
<comment type="cofactor">
    <cofactor evidence="1">
        <name>pyridoxal 5'-phosphate</name>
        <dbReference type="ChEBI" id="CHEBI:597326"/>
    </cofactor>
</comment>
<dbReference type="InterPro" id="IPR005814">
    <property type="entry name" value="Aminotrans_3"/>
</dbReference>
<reference evidence="4" key="1">
    <citation type="submission" date="2021-03" db="EMBL/GenBank/DDBJ databases">
        <title>Acanthopleuribacteraceae sp. M133.</title>
        <authorList>
            <person name="Wang G."/>
        </authorList>
    </citation>
    <scope>NUCLEOTIDE SEQUENCE</scope>
    <source>
        <strain evidence="4">M133</strain>
    </source>
</reference>
<dbReference type="AlphaFoldDB" id="A0A8A4TM24"/>
<proteinExistence type="predicted"/>
<dbReference type="InterPro" id="IPR015424">
    <property type="entry name" value="PyrdxlP-dep_Trfase"/>
</dbReference>
<dbReference type="InterPro" id="IPR015421">
    <property type="entry name" value="PyrdxlP-dep_Trfase_major"/>
</dbReference>
<dbReference type="Pfam" id="PF00202">
    <property type="entry name" value="Aminotran_3"/>
    <property type="match status" value="1"/>
</dbReference>
<dbReference type="PANTHER" id="PTHR43713:SF3">
    <property type="entry name" value="GLUTAMATE-1-SEMIALDEHYDE 2,1-AMINOMUTASE 1, CHLOROPLASTIC-RELATED"/>
    <property type="match status" value="1"/>
</dbReference>
<organism evidence="4 5">
    <name type="scientific">Sulfidibacter corallicola</name>
    <dbReference type="NCBI Taxonomy" id="2818388"/>
    <lineage>
        <taxon>Bacteria</taxon>
        <taxon>Pseudomonadati</taxon>
        <taxon>Acidobacteriota</taxon>
        <taxon>Holophagae</taxon>
        <taxon>Acanthopleuribacterales</taxon>
        <taxon>Acanthopleuribacteraceae</taxon>
        <taxon>Sulfidibacter</taxon>
    </lineage>
</organism>
<keyword evidence="5" id="KW-1185">Reference proteome</keyword>
<sequence length="926" mass="101999">MDRNTSVPDEHGEAATAWTHMAAAMHDTAAREGAALENDGGHGFETLGRPLLWRTFRGTSFVRDAVAVERDELAHQWRVIPKYDRLFQALLTILEGFDVVQSTGTRVVPPDPVRTGRLDAELARLDAAKRTWLAAYPDLATNLELLETCIAHLPGVLDGSVAATDVLFPEGSLHLVEGVYRGNRNSDYYNRLLACGIAATVADLTERRPKSEKIRILEIGAGTGGSSAFVLEALKPWSDRLVYWYTDISVKFLNHARTHFQPHYPFVEPQLFDVARAPDAGEIPPGTCDLAFATNVLHATPHIGRTLRHLAAMMTPGGIAMINEPTHIQHFGTLTFGLLDGWWLFEDGERRIPHSPLLDRDAWTRSLRENGFAEVACFGRGERSAVASLQHVITARYDGVPRPSAEPREAPTRVKTYGPFKPMNADLIQAQRAGAKLSDRKREYLAAFTEHYRGKNPTSRANAQKFRARYADQRAIAFFHPTLKELCFPLELDEAEGAALRDVDGNEYLDIAMDFGCNLFGHRAPFLVEAMRGRIANGLALGMRPPSAARAAELLCELTGHERAVFTQSGTEAVMTAVRLARHATGRHQIVIFANSYHGHADGVLAYGMIEDGRLLTKPISPAIPPGMVRDVVVLDYNTPASLAWIDRHRDSLAAVLVEPMQSRGLHQHPGPFLRELRRLTEAADVALIFDEMITGFRTHPGGAQAWFGVRADLCTYGKVLGGGIGQGAIGGRARYLDGIDGGTWRYGDDSFPAVERTFFAGTHSQNTLGMAAVEAVLSHLRQAGPELQHALNRTCAEMARRLNAFFIAEEVPMMVQYFASLFRFEPNGPLSPIDQSLFVYTLRDKGIMISEIGNNFLSTAHRPEDIDRLVAVVAEAVSDLRLGGFLPRRKPARAPILPEPPYRTDTAPKTGSPKWGALLAELDIP</sequence>
<keyword evidence="4" id="KW-0808">Transferase</keyword>
<dbReference type="EMBL" id="CP071793">
    <property type="protein sequence ID" value="QTD50517.1"/>
    <property type="molecule type" value="Genomic_DNA"/>
</dbReference>
<dbReference type="Gene3D" id="3.90.1150.10">
    <property type="entry name" value="Aspartate Aminotransferase, domain 1"/>
    <property type="match status" value="1"/>
</dbReference>
<evidence type="ECO:0000259" key="3">
    <source>
        <dbReference type="Pfam" id="PF08242"/>
    </source>
</evidence>